<evidence type="ECO:0000256" key="5">
    <source>
        <dbReference type="ARBA" id="ARBA00023136"/>
    </source>
</evidence>
<feature type="domain" description="ABC-2 type transporter transmembrane" evidence="7">
    <location>
        <begin position="19"/>
        <end position="404"/>
    </location>
</feature>
<sequence>MNKITLIAQREFSFRVKKKTFLITTILLPILISGLYALMIYFSVKGGDKKLNIAILDQSEFFTNGDSNLKNSKNFSVFIQKGDTAVGNKLLRTEAIDGYIIWNDGLDSLNKAKLISSKSIGLQDKSAISSYLNNIVRNERIRKLASGPQVLQLMDKEVDLNYATLDKGEDSMMKSGVSYGVGFASGFLIYFVLIIYGMSVMRGVMEEKVSRIAEVMISSVKPFQLMMGKIIGIGAVGLLQFLIWIVLTIVLRLILMPMFFPGISSNIQNAAGGQEGIGAMMHGLSTINFPVIITFFLIYFIGGYFLYASLFAAVGSAVNEDPQDAQSFTFPIMMPIIFGFVLLTRAINDPHSSVAVFGSLFPLTSPIVMLGRIAQGVPDAVPYWQLALSIALLILGFLFTTWLAGKVYRTGILMYGKKPTWKELIKWAKQK</sequence>
<keyword evidence="3 6" id="KW-0812">Transmembrane</keyword>
<comment type="subcellular location">
    <subcellularLocation>
        <location evidence="1">Cell membrane</location>
        <topology evidence="1">Multi-pass membrane protein</topology>
    </subcellularLocation>
</comment>
<evidence type="ECO:0000256" key="1">
    <source>
        <dbReference type="ARBA" id="ARBA00004651"/>
    </source>
</evidence>
<dbReference type="EMBL" id="CP044016">
    <property type="protein sequence ID" value="QES90771.1"/>
    <property type="molecule type" value="Genomic_DNA"/>
</dbReference>
<dbReference type="InterPro" id="IPR051449">
    <property type="entry name" value="ABC-2_transporter_component"/>
</dbReference>
<evidence type="ECO:0000256" key="3">
    <source>
        <dbReference type="ARBA" id="ARBA00022692"/>
    </source>
</evidence>
<dbReference type="Proteomes" id="UP000292424">
    <property type="component" value="Chromosome"/>
</dbReference>
<accession>A0A5P2GGB4</accession>
<dbReference type="GO" id="GO:0005886">
    <property type="term" value="C:plasma membrane"/>
    <property type="evidence" value="ECO:0007669"/>
    <property type="project" value="UniProtKB-SubCell"/>
</dbReference>
<evidence type="ECO:0000313" key="8">
    <source>
        <dbReference type="EMBL" id="QES90771.1"/>
    </source>
</evidence>
<evidence type="ECO:0000256" key="6">
    <source>
        <dbReference type="SAM" id="Phobius"/>
    </source>
</evidence>
<keyword evidence="2" id="KW-1003">Cell membrane</keyword>
<feature type="transmembrane region" description="Helical" evidence="6">
    <location>
        <begin position="386"/>
        <end position="408"/>
    </location>
</feature>
<feature type="transmembrane region" description="Helical" evidence="6">
    <location>
        <begin position="177"/>
        <end position="198"/>
    </location>
</feature>
<gene>
    <name evidence="8" type="ORF">E0W69_019650</name>
</gene>
<dbReference type="PANTHER" id="PTHR30294">
    <property type="entry name" value="MEMBRANE COMPONENT OF ABC TRANSPORTER YHHJ-RELATED"/>
    <property type="match status" value="1"/>
</dbReference>
<keyword evidence="9" id="KW-1185">Reference proteome</keyword>
<dbReference type="Pfam" id="PF12698">
    <property type="entry name" value="ABC2_membrane_3"/>
    <property type="match status" value="1"/>
</dbReference>
<feature type="transmembrane region" description="Helical" evidence="6">
    <location>
        <begin position="287"/>
        <end position="308"/>
    </location>
</feature>
<evidence type="ECO:0000256" key="2">
    <source>
        <dbReference type="ARBA" id="ARBA00022475"/>
    </source>
</evidence>
<dbReference type="KEGG" id="arac:E0W69_019650"/>
<dbReference type="OrthoDB" id="9768837at2"/>
<reference evidence="8 9" key="1">
    <citation type="submission" date="2019-09" db="EMBL/GenBank/DDBJ databases">
        <title>Complete genome sequence of Arachidicoccus sp. B3-10 isolated from apple orchard soil.</title>
        <authorList>
            <person name="Kim H.S."/>
            <person name="Han K.-I."/>
            <person name="Suh M.K."/>
            <person name="Lee K.C."/>
            <person name="Eom M.K."/>
            <person name="Kim J.-S."/>
            <person name="Kang S.W."/>
            <person name="Sin Y."/>
            <person name="Lee J.-S."/>
        </authorList>
    </citation>
    <scope>NUCLEOTIDE SEQUENCE [LARGE SCALE GENOMIC DNA]</scope>
    <source>
        <strain evidence="8 9">B3-10</strain>
    </source>
</reference>
<evidence type="ECO:0000256" key="4">
    <source>
        <dbReference type="ARBA" id="ARBA00022989"/>
    </source>
</evidence>
<feature type="transmembrane region" description="Helical" evidence="6">
    <location>
        <begin position="354"/>
        <end position="374"/>
    </location>
</feature>
<organism evidence="8 9">
    <name type="scientific">Rhizosphaericola mali</name>
    <dbReference type="NCBI Taxonomy" id="2545455"/>
    <lineage>
        <taxon>Bacteria</taxon>
        <taxon>Pseudomonadati</taxon>
        <taxon>Bacteroidota</taxon>
        <taxon>Chitinophagia</taxon>
        <taxon>Chitinophagales</taxon>
        <taxon>Chitinophagaceae</taxon>
        <taxon>Rhizosphaericola</taxon>
    </lineage>
</organism>
<dbReference type="AlphaFoldDB" id="A0A5P2GGB4"/>
<dbReference type="PANTHER" id="PTHR30294:SF29">
    <property type="entry name" value="MULTIDRUG ABC TRANSPORTER PERMEASE YBHS-RELATED"/>
    <property type="match status" value="1"/>
</dbReference>
<feature type="transmembrane region" description="Helical" evidence="6">
    <location>
        <begin position="328"/>
        <end position="347"/>
    </location>
</feature>
<name>A0A5P2GGB4_9BACT</name>
<dbReference type="Gene3D" id="3.40.190.10">
    <property type="entry name" value="Periplasmic binding protein-like II"/>
    <property type="match status" value="1"/>
</dbReference>
<feature type="transmembrane region" description="Helical" evidence="6">
    <location>
        <begin position="20"/>
        <end position="42"/>
    </location>
</feature>
<dbReference type="RefSeq" id="WP_131331755.1">
    <property type="nucleotide sequence ID" value="NZ_CP044016.1"/>
</dbReference>
<evidence type="ECO:0000259" key="7">
    <source>
        <dbReference type="Pfam" id="PF12698"/>
    </source>
</evidence>
<feature type="transmembrane region" description="Helical" evidence="6">
    <location>
        <begin position="230"/>
        <end position="255"/>
    </location>
</feature>
<proteinExistence type="predicted"/>
<protein>
    <submittedName>
        <fullName evidence="8">ABC transporter permease</fullName>
    </submittedName>
</protein>
<evidence type="ECO:0000313" key="9">
    <source>
        <dbReference type="Proteomes" id="UP000292424"/>
    </source>
</evidence>
<keyword evidence="4 6" id="KW-1133">Transmembrane helix</keyword>
<keyword evidence="5 6" id="KW-0472">Membrane</keyword>
<dbReference type="GO" id="GO:0140359">
    <property type="term" value="F:ABC-type transporter activity"/>
    <property type="evidence" value="ECO:0007669"/>
    <property type="project" value="InterPro"/>
</dbReference>
<dbReference type="InterPro" id="IPR013525">
    <property type="entry name" value="ABC2_TM"/>
</dbReference>